<proteinExistence type="inferred from homology"/>
<reference evidence="8" key="1">
    <citation type="submission" date="2020-11" db="EMBL/GenBank/DDBJ databases">
        <authorList>
            <consortium name="DOE Joint Genome Institute"/>
            <person name="Ahrendt S."/>
            <person name="Riley R."/>
            <person name="Andreopoulos W."/>
            <person name="Labutti K."/>
            <person name="Pangilinan J."/>
            <person name="Ruiz-Duenas F.J."/>
            <person name="Barrasa J.M."/>
            <person name="Sanchez-Garcia M."/>
            <person name="Camarero S."/>
            <person name="Miyauchi S."/>
            <person name="Serrano A."/>
            <person name="Linde D."/>
            <person name="Babiker R."/>
            <person name="Drula E."/>
            <person name="Ayuso-Fernandez I."/>
            <person name="Pacheco R."/>
            <person name="Padilla G."/>
            <person name="Ferreira P."/>
            <person name="Barriuso J."/>
            <person name="Kellner H."/>
            <person name="Castanera R."/>
            <person name="Alfaro M."/>
            <person name="Ramirez L."/>
            <person name="Pisabarro A.G."/>
            <person name="Kuo A."/>
            <person name="Tritt A."/>
            <person name="Lipzen A."/>
            <person name="He G."/>
            <person name="Yan M."/>
            <person name="Ng V."/>
            <person name="Cullen D."/>
            <person name="Martin F."/>
            <person name="Rosso M.-N."/>
            <person name="Henrissat B."/>
            <person name="Hibbett D."/>
            <person name="Martinez A.T."/>
            <person name="Grigoriev I.V."/>
        </authorList>
    </citation>
    <scope>NUCLEOTIDE SEQUENCE</scope>
    <source>
        <strain evidence="8">MF-IS2</strain>
    </source>
</reference>
<feature type="chain" id="PRO_5040237345" evidence="6">
    <location>
        <begin position="26"/>
        <end position="250"/>
    </location>
</feature>
<evidence type="ECO:0000256" key="6">
    <source>
        <dbReference type="SAM" id="SignalP"/>
    </source>
</evidence>
<dbReference type="Gene3D" id="3.30.560.10">
    <property type="entry name" value="Glucose Oxidase, domain 3"/>
    <property type="match status" value="1"/>
</dbReference>
<dbReference type="Pfam" id="PF00732">
    <property type="entry name" value="GMC_oxred_N"/>
    <property type="match status" value="1"/>
</dbReference>
<dbReference type="EMBL" id="MU151205">
    <property type="protein sequence ID" value="KAF9447313.1"/>
    <property type="molecule type" value="Genomic_DNA"/>
</dbReference>
<evidence type="ECO:0000256" key="4">
    <source>
        <dbReference type="ARBA" id="ARBA00022630"/>
    </source>
</evidence>
<evidence type="ECO:0000256" key="1">
    <source>
        <dbReference type="ARBA" id="ARBA00001974"/>
    </source>
</evidence>
<dbReference type="OrthoDB" id="269227at2759"/>
<comment type="caution">
    <text evidence="8">The sequence shown here is derived from an EMBL/GenBank/DDBJ whole genome shotgun (WGS) entry which is preliminary data.</text>
</comment>
<dbReference type="GO" id="GO:0016614">
    <property type="term" value="F:oxidoreductase activity, acting on CH-OH group of donors"/>
    <property type="evidence" value="ECO:0007669"/>
    <property type="project" value="InterPro"/>
</dbReference>
<feature type="domain" description="Glucose-methanol-choline oxidoreductase N-terminal" evidence="7">
    <location>
        <begin position="32"/>
        <end position="222"/>
    </location>
</feature>
<gene>
    <name evidence="8" type="ORF">P691DRAFT_731674</name>
</gene>
<comment type="cofactor">
    <cofactor evidence="1">
        <name>FAD</name>
        <dbReference type="ChEBI" id="CHEBI:57692"/>
    </cofactor>
</comment>
<keyword evidence="6" id="KW-0732">Signal</keyword>
<evidence type="ECO:0000256" key="3">
    <source>
        <dbReference type="ARBA" id="ARBA00011245"/>
    </source>
</evidence>
<comment type="similarity">
    <text evidence="2">Belongs to the GMC oxidoreductase family.</text>
</comment>
<evidence type="ECO:0000313" key="9">
    <source>
        <dbReference type="Proteomes" id="UP000807342"/>
    </source>
</evidence>
<dbReference type="GO" id="GO:0050660">
    <property type="term" value="F:flavin adenine dinucleotide binding"/>
    <property type="evidence" value="ECO:0007669"/>
    <property type="project" value="InterPro"/>
</dbReference>
<dbReference type="InterPro" id="IPR036188">
    <property type="entry name" value="FAD/NAD-bd_sf"/>
</dbReference>
<dbReference type="Proteomes" id="UP000807342">
    <property type="component" value="Unassembled WGS sequence"/>
</dbReference>
<feature type="signal peptide" evidence="6">
    <location>
        <begin position="1"/>
        <end position="25"/>
    </location>
</feature>
<dbReference type="Gene3D" id="3.50.50.60">
    <property type="entry name" value="FAD/NAD(P)-binding domain"/>
    <property type="match status" value="1"/>
</dbReference>
<dbReference type="SUPFAM" id="SSF51905">
    <property type="entry name" value="FAD/NAD(P)-binding domain"/>
    <property type="match status" value="1"/>
</dbReference>
<dbReference type="AlphaFoldDB" id="A0A9P5XA85"/>
<evidence type="ECO:0000313" key="8">
    <source>
        <dbReference type="EMBL" id="KAF9447313.1"/>
    </source>
</evidence>
<sequence length="250" mass="26613">MFLRLVLVVGLASLGLCATYGTIQAVPDIKWDFIIVGGGTAGSVLASRLTENPNFNVLVIEAGPTNEGVAESIIPGLAPRAALSRYDWNFTTVPQQGLNGRSITLQRGHLLGGSSSVNGMFYTRGPASDYDRLASVTGDAGWSWENIQSYLEKASITDNHDVKGEFDPTVHSTKGKVAVTPPNDLNPAVDAATLQAGNELGGDFQFNLDMNSGKPLGLCVLPHLTVFQATDLLDSVRLVAVDDWPRCNAQ</sequence>
<dbReference type="PANTHER" id="PTHR11552:SF147">
    <property type="entry name" value="CHOLINE DEHYDROGENASE, MITOCHONDRIAL"/>
    <property type="match status" value="1"/>
</dbReference>
<keyword evidence="9" id="KW-1185">Reference proteome</keyword>
<comment type="subunit">
    <text evidence="3">Monomer.</text>
</comment>
<keyword evidence="5" id="KW-0274">FAD</keyword>
<dbReference type="InterPro" id="IPR012132">
    <property type="entry name" value="GMC_OxRdtase"/>
</dbReference>
<evidence type="ECO:0000256" key="2">
    <source>
        <dbReference type="ARBA" id="ARBA00010790"/>
    </source>
</evidence>
<name>A0A9P5XA85_9AGAR</name>
<protein>
    <submittedName>
        <fullName evidence="8">GMC oxidoreductase</fullName>
    </submittedName>
</protein>
<organism evidence="8 9">
    <name type="scientific">Macrolepiota fuliginosa MF-IS2</name>
    <dbReference type="NCBI Taxonomy" id="1400762"/>
    <lineage>
        <taxon>Eukaryota</taxon>
        <taxon>Fungi</taxon>
        <taxon>Dikarya</taxon>
        <taxon>Basidiomycota</taxon>
        <taxon>Agaricomycotina</taxon>
        <taxon>Agaricomycetes</taxon>
        <taxon>Agaricomycetidae</taxon>
        <taxon>Agaricales</taxon>
        <taxon>Agaricineae</taxon>
        <taxon>Agaricaceae</taxon>
        <taxon>Macrolepiota</taxon>
    </lineage>
</organism>
<evidence type="ECO:0000259" key="7">
    <source>
        <dbReference type="Pfam" id="PF00732"/>
    </source>
</evidence>
<keyword evidence="4" id="KW-0285">Flavoprotein</keyword>
<dbReference type="PANTHER" id="PTHR11552">
    <property type="entry name" value="GLUCOSE-METHANOL-CHOLINE GMC OXIDOREDUCTASE"/>
    <property type="match status" value="1"/>
</dbReference>
<accession>A0A9P5XA85</accession>
<evidence type="ECO:0000256" key="5">
    <source>
        <dbReference type="ARBA" id="ARBA00022827"/>
    </source>
</evidence>
<dbReference type="InterPro" id="IPR000172">
    <property type="entry name" value="GMC_OxRdtase_N"/>
</dbReference>